<dbReference type="Proteomes" id="UP000093501">
    <property type="component" value="Unassembled WGS sequence"/>
</dbReference>
<keyword evidence="8" id="KW-0408">Iron</keyword>
<gene>
    <name evidence="10" type="ORF">BCR15_00045</name>
</gene>
<dbReference type="InterPro" id="IPR052034">
    <property type="entry name" value="NasD-like"/>
</dbReference>
<protein>
    <submittedName>
        <fullName evidence="10">Uncharacterized protein</fullName>
    </submittedName>
</protein>
<keyword evidence="7" id="KW-0560">Oxidoreductase</keyword>
<evidence type="ECO:0000313" key="11">
    <source>
        <dbReference type="Proteomes" id="UP000093501"/>
    </source>
</evidence>
<dbReference type="Pfam" id="PF04324">
    <property type="entry name" value="Fer2_BFD"/>
    <property type="match status" value="1"/>
</dbReference>
<dbReference type="GO" id="GO:0046872">
    <property type="term" value="F:metal ion binding"/>
    <property type="evidence" value="ECO:0007669"/>
    <property type="project" value="UniProtKB-KW"/>
</dbReference>
<evidence type="ECO:0000313" key="10">
    <source>
        <dbReference type="EMBL" id="OCL36313.1"/>
    </source>
</evidence>
<reference evidence="11" key="1">
    <citation type="submission" date="2016-07" db="EMBL/GenBank/DDBJ databases">
        <authorList>
            <person name="Florea S."/>
            <person name="Webb J.S."/>
            <person name="Jaromczyk J."/>
            <person name="Schardl C.L."/>
        </authorList>
    </citation>
    <scope>NUCLEOTIDE SEQUENCE [LARGE SCALE GENOMIC DNA]</scope>
    <source>
        <strain evidence="11">IPBSL-7</strain>
    </source>
</reference>
<dbReference type="EMBL" id="MBQD01000011">
    <property type="protein sequence ID" value="OCL36313.1"/>
    <property type="molecule type" value="Genomic_DNA"/>
</dbReference>
<keyword evidence="9" id="KW-0411">Iron-sulfur</keyword>
<dbReference type="GO" id="GO:0016491">
    <property type="term" value="F:oxidoreductase activity"/>
    <property type="evidence" value="ECO:0007669"/>
    <property type="project" value="UniProtKB-KW"/>
</dbReference>
<dbReference type="Gene3D" id="1.10.10.1100">
    <property type="entry name" value="BFD-like [2Fe-2S]-binding domain"/>
    <property type="match status" value="1"/>
</dbReference>
<evidence type="ECO:0000256" key="4">
    <source>
        <dbReference type="ARBA" id="ARBA00010429"/>
    </source>
</evidence>
<evidence type="ECO:0000256" key="8">
    <source>
        <dbReference type="ARBA" id="ARBA00023004"/>
    </source>
</evidence>
<dbReference type="Gene3D" id="3.50.50.60">
    <property type="entry name" value="FAD/NAD(P)-binding domain"/>
    <property type="match status" value="2"/>
</dbReference>
<dbReference type="PANTHER" id="PTHR43809:SF1">
    <property type="entry name" value="NITRITE REDUCTASE (NADH) LARGE SUBUNIT"/>
    <property type="match status" value="1"/>
</dbReference>
<dbReference type="PANTHER" id="PTHR43809">
    <property type="entry name" value="NITRITE REDUCTASE (NADH) LARGE SUBUNIT"/>
    <property type="match status" value="1"/>
</dbReference>
<evidence type="ECO:0000256" key="7">
    <source>
        <dbReference type="ARBA" id="ARBA00023002"/>
    </source>
</evidence>
<evidence type="ECO:0000256" key="1">
    <source>
        <dbReference type="ARBA" id="ARBA00001929"/>
    </source>
</evidence>
<evidence type="ECO:0000256" key="2">
    <source>
        <dbReference type="ARBA" id="ARBA00001966"/>
    </source>
</evidence>
<evidence type="ECO:0000256" key="3">
    <source>
        <dbReference type="ARBA" id="ARBA00005096"/>
    </source>
</evidence>
<keyword evidence="11" id="KW-1185">Reference proteome</keyword>
<dbReference type="PRINTS" id="PR00368">
    <property type="entry name" value="FADPNR"/>
</dbReference>
<dbReference type="AlphaFoldDB" id="A0A1C0APM6"/>
<proteinExistence type="inferred from homology"/>
<dbReference type="Pfam" id="PF07992">
    <property type="entry name" value="Pyr_redox_2"/>
    <property type="match status" value="1"/>
</dbReference>
<name>A0A1C0APM6_9ACTN</name>
<sequence length="494" mass="51055">MSHRIVVVGHGMVGHRFLADLASHRLDDVEVTVLGEEGHAAYNRILLPDVIMGRADLPGLTLPESRDVRMLRARKATGVDRRNRVVLDSMGEEHRFDTLVLATGAEPVFPTVDGMVRADGTPMPGVAALRTWDDADRVRSAAAAGARVVVMGGGVLGIEAAVALAEAGSDATIVHRGSAPLDRQFDPASGAVVRAGLTDRGITTLVDVRVAGVERRRDGALTSVRLTSGKHIPADLLLVAIGVRPRTRLAEAADLWVRNGILVSDTCRTDDPAIYAIGDCARTPRGCPGLVGPGWEQARVLAHHLAEKISGRSGPRPVLGADSGVFRVKAEGLEAVTMGEFPADEFAPGAPRVLSLTDPVGRRRVRVAVADGLLVGATCVGDPQVAADLTVAFDSRTPVPDDPAALLARPLAGAAPATSVADLPDAAIVCRCNAVTKAAITDAVKAGADTPEAVATATRASTGCGSCTSDVCSLVAALGAAGTPRTSLERVTVA</sequence>
<dbReference type="PRINTS" id="PR00411">
    <property type="entry name" value="PNDRDTASEI"/>
</dbReference>
<comment type="caution">
    <text evidence="10">The sequence shown here is derived from an EMBL/GenBank/DDBJ whole genome shotgun (WGS) entry which is preliminary data.</text>
</comment>
<evidence type="ECO:0000256" key="9">
    <source>
        <dbReference type="ARBA" id="ARBA00023014"/>
    </source>
</evidence>
<comment type="cofactor">
    <cofactor evidence="2">
        <name>[4Fe-4S] cluster</name>
        <dbReference type="ChEBI" id="CHEBI:49883"/>
    </cofactor>
</comment>
<keyword evidence="5" id="KW-0349">Heme</keyword>
<comment type="cofactor">
    <cofactor evidence="1">
        <name>siroheme</name>
        <dbReference type="ChEBI" id="CHEBI:60052"/>
    </cofactor>
</comment>
<dbReference type="InterPro" id="IPR041854">
    <property type="entry name" value="BFD-like_2Fe2S-bd_dom_sf"/>
</dbReference>
<keyword evidence="6" id="KW-0479">Metal-binding</keyword>
<dbReference type="GO" id="GO:0051536">
    <property type="term" value="F:iron-sulfur cluster binding"/>
    <property type="evidence" value="ECO:0007669"/>
    <property type="project" value="UniProtKB-KW"/>
</dbReference>
<dbReference type="RefSeq" id="WP_068750441.1">
    <property type="nucleotide sequence ID" value="NZ_LR214441.1"/>
</dbReference>
<evidence type="ECO:0000256" key="5">
    <source>
        <dbReference type="ARBA" id="ARBA00022617"/>
    </source>
</evidence>
<comment type="similarity">
    <text evidence="4">Belongs to the nitrite and sulfite reductase 4Fe-4S domain family.</text>
</comment>
<dbReference type="InterPro" id="IPR036188">
    <property type="entry name" value="FAD/NAD-bd_sf"/>
</dbReference>
<dbReference type="SUPFAM" id="SSF51905">
    <property type="entry name" value="FAD/NAD(P)-binding domain"/>
    <property type="match status" value="1"/>
</dbReference>
<dbReference type="InterPro" id="IPR007419">
    <property type="entry name" value="BFD-like_2Fe2S-bd_dom"/>
</dbReference>
<comment type="pathway">
    <text evidence="3">Nitrogen metabolism; nitrate reduction (assimilation).</text>
</comment>
<dbReference type="InterPro" id="IPR023753">
    <property type="entry name" value="FAD/NAD-binding_dom"/>
</dbReference>
<organism evidence="10 11">
    <name type="scientific">Tessaracoccus lapidicaptus</name>
    <dbReference type="NCBI Taxonomy" id="1427523"/>
    <lineage>
        <taxon>Bacteria</taxon>
        <taxon>Bacillati</taxon>
        <taxon>Actinomycetota</taxon>
        <taxon>Actinomycetes</taxon>
        <taxon>Propionibacteriales</taxon>
        <taxon>Propionibacteriaceae</taxon>
        <taxon>Tessaracoccus</taxon>
    </lineage>
</organism>
<evidence type="ECO:0000256" key="6">
    <source>
        <dbReference type="ARBA" id="ARBA00022723"/>
    </source>
</evidence>
<accession>A0A1C0APM6</accession>